<dbReference type="PROSITE" id="PS50137">
    <property type="entry name" value="DS_RBD"/>
    <property type="match status" value="1"/>
</dbReference>
<name>A0A1H2Q088_9PROT</name>
<dbReference type="Pfam" id="PF00035">
    <property type="entry name" value="dsrm"/>
    <property type="match status" value="1"/>
</dbReference>
<comment type="similarity">
    <text evidence="3">Belongs to the ribonuclease III family.</text>
</comment>
<dbReference type="SMART" id="SM00358">
    <property type="entry name" value="DSRM"/>
    <property type="match status" value="1"/>
</dbReference>
<dbReference type="NCBIfam" id="TIGR02191">
    <property type="entry name" value="RNaseIII"/>
    <property type="match status" value="1"/>
</dbReference>
<dbReference type="EMBL" id="FNNH01000001">
    <property type="protein sequence ID" value="SDV99929.1"/>
    <property type="molecule type" value="Genomic_DNA"/>
</dbReference>
<dbReference type="PROSITE" id="PS50142">
    <property type="entry name" value="RNASE_3_2"/>
    <property type="match status" value="1"/>
</dbReference>
<dbReference type="GO" id="GO:0005737">
    <property type="term" value="C:cytoplasm"/>
    <property type="evidence" value="ECO:0007669"/>
    <property type="project" value="UniProtKB-SubCell"/>
</dbReference>
<comment type="catalytic activity">
    <reaction evidence="1 15">
        <text>Endonucleolytic cleavage to 5'-phosphomonoester.</text>
        <dbReference type="EC" id="3.1.26.3"/>
    </reaction>
</comment>
<dbReference type="FunFam" id="3.30.160.20:FF:000003">
    <property type="entry name" value="Ribonuclease 3"/>
    <property type="match status" value="1"/>
</dbReference>
<evidence type="ECO:0000256" key="13">
    <source>
        <dbReference type="ARBA" id="ARBA00022842"/>
    </source>
</evidence>
<evidence type="ECO:0000256" key="11">
    <source>
        <dbReference type="ARBA" id="ARBA00022759"/>
    </source>
</evidence>
<evidence type="ECO:0000256" key="12">
    <source>
        <dbReference type="ARBA" id="ARBA00022801"/>
    </source>
</evidence>
<feature type="active site" evidence="15">
    <location>
        <position position="130"/>
    </location>
</feature>
<keyword evidence="10 15" id="KW-0479">Metal-binding</keyword>
<dbReference type="FunFam" id="1.10.1520.10:FF:000001">
    <property type="entry name" value="Ribonuclease 3"/>
    <property type="match status" value="1"/>
</dbReference>
<keyword evidence="14 15" id="KW-0694">RNA-binding</keyword>
<feature type="binding site" evidence="15">
    <location>
        <position position="127"/>
    </location>
    <ligand>
        <name>Mg(2+)</name>
        <dbReference type="ChEBI" id="CHEBI:18420"/>
    </ligand>
</feature>
<dbReference type="PANTHER" id="PTHR11207">
    <property type="entry name" value="RIBONUCLEASE III"/>
    <property type="match status" value="1"/>
</dbReference>
<dbReference type="GO" id="GO:0003725">
    <property type="term" value="F:double-stranded RNA binding"/>
    <property type="evidence" value="ECO:0007669"/>
    <property type="project" value="TreeGrafter"/>
</dbReference>
<evidence type="ECO:0000256" key="10">
    <source>
        <dbReference type="ARBA" id="ARBA00022723"/>
    </source>
</evidence>
<evidence type="ECO:0000313" key="18">
    <source>
        <dbReference type="EMBL" id="SDV99929.1"/>
    </source>
</evidence>
<dbReference type="GO" id="GO:0004525">
    <property type="term" value="F:ribonuclease III activity"/>
    <property type="evidence" value="ECO:0007669"/>
    <property type="project" value="UniProtKB-UniRule"/>
</dbReference>
<keyword evidence="8 15" id="KW-0819">tRNA processing</keyword>
<dbReference type="GO" id="GO:0006364">
    <property type="term" value="P:rRNA processing"/>
    <property type="evidence" value="ECO:0007669"/>
    <property type="project" value="UniProtKB-UniRule"/>
</dbReference>
<keyword evidence="11 15" id="KW-0255">Endonuclease</keyword>
<dbReference type="Proteomes" id="UP000183454">
    <property type="component" value="Unassembled WGS sequence"/>
</dbReference>
<dbReference type="SUPFAM" id="SSF69065">
    <property type="entry name" value="RNase III domain-like"/>
    <property type="match status" value="1"/>
</dbReference>
<feature type="binding site" evidence="15">
    <location>
        <position position="130"/>
    </location>
    <ligand>
        <name>Mg(2+)</name>
        <dbReference type="ChEBI" id="CHEBI:18420"/>
    </ligand>
</feature>
<keyword evidence="15" id="KW-0699">rRNA-binding</keyword>
<comment type="subunit">
    <text evidence="4 15">Homodimer.</text>
</comment>
<gene>
    <name evidence="15" type="primary">rnc</name>
    <name evidence="18" type="ORF">SAMN05421882_1001119</name>
</gene>
<dbReference type="CDD" id="cd10845">
    <property type="entry name" value="DSRM_RNAse_III_family"/>
    <property type="match status" value="1"/>
</dbReference>
<dbReference type="GO" id="GO:0008033">
    <property type="term" value="P:tRNA processing"/>
    <property type="evidence" value="ECO:0007669"/>
    <property type="project" value="UniProtKB-KW"/>
</dbReference>
<dbReference type="Gene3D" id="1.10.1520.10">
    <property type="entry name" value="Ribonuclease III domain"/>
    <property type="match status" value="1"/>
</dbReference>
<dbReference type="GO" id="GO:0006397">
    <property type="term" value="P:mRNA processing"/>
    <property type="evidence" value="ECO:0007669"/>
    <property type="project" value="UniProtKB-UniRule"/>
</dbReference>
<dbReference type="GO" id="GO:0042802">
    <property type="term" value="F:identical protein binding"/>
    <property type="evidence" value="ECO:0007669"/>
    <property type="project" value="UniProtKB-ARBA"/>
</dbReference>
<dbReference type="InterPro" id="IPR036389">
    <property type="entry name" value="RNase_III_sf"/>
</dbReference>
<evidence type="ECO:0000256" key="6">
    <source>
        <dbReference type="ARBA" id="ARBA00022552"/>
    </source>
</evidence>
<evidence type="ECO:0000256" key="3">
    <source>
        <dbReference type="ARBA" id="ARBA00010183"/>
    </source>
</evidence>
<feature type="binding site" evidence="15">
    <location>
        <position position="54"/>
    </location>
    <ligand>
        <name>Mg(2+)</name>
        <dbReference type="ChEBI" id="CHEBI:18420"/>
    </ligand>
</feature>
<dbReference type="Pfam" id="PF14622">
    <property type="entry name" value="Ribonucleas_3_3"/>
    <property type="match status" value="1"/>
</dbReference>
<reference evidence="18 19" key="1">
    <citation type="submission" date="2016-10" db="EMBL/GenBank/DDBJ databases">
        <authorList>
            <person name="de Groot N.N."/>
        </authorList>
    </citation>
    <scope>NUCLEOTIDE SEQUENCE [LARGE SCALE GENOMIC DNA]</scope>
    <source>
        <strain evidence="18 19">Nm110</strain>
    </source>
</reference>
<evidence type="ECO:0000256" key="4">
    <source>
        <dbReference type="ARBA" id="ARBA00011738"/>
    </source>
</evidence>
<accession>A0A1H2Q088</accession>
<sequence length="239" mass="26955">MSSHSLNMRRPQNFPVKDQSDFFHKIGYVFKQPELLQEALTHRSFGYPNNERLEFLGDSALNCAVSVLLFKEFPLLPEGDLSRLRANLVNQQALFELASALGLGDLIRLGEGERKSGGHYRPSILANALEAVIGAIYLEGGFIEVENFVNNLYKPLLQNLDLETLGKDPKTMLQEYLQSRRVALPEYTVIATSGEAHRQKFRVECAIAKFNVRAVGEGTSRRRAEQEAAKQAYELIVHY</sequence>
<comment type="function">
    <text evidence="15">Digests double-stranded RNA. Involved in the processing of primary rRNA transcript to yield the immediate precursors to the large and small rRNAs (23S and 16S). Processes some mRNAs, and tRNAs when they are encoded in the rRNA operon. Processes pre-crRNA and tracrRNA of type II CRISPR loci if present in the organism.</text>
</comment>
<dbReference type="Gene3D" id="3.30.160.20">
    <property type="match status" value="1"/>
</dbReference>
<dbReference type="InterPro" id="IPR011907">
    <property type="entry name" value="RNase_III"/>
</dbReference>
<dbReference type="SUPFAM" id="SSF54768">
    <property type="entry name" value="dsRNA-binding domain-like"/>
    <property type="match status" value="1"/>
</dbReference>
<evidence type="ECO:0000256" key="14">
    <source>
        <dbReference type="ARBA" id="ARBA00022884"/>
    </source>
</evidence>
<proteinExistence type="inferred from homology"/>
<dbReference type="EC" id="3.1.26.3" evidence="15"/>
<keyword evidence="9 15" id="KW-0540">Nuclease</keyword>
<keyword evidence="7 15" id="KW-0507">mRNA processing</keyword>
<evidence type="ECO:0000256" key="9">
    <source>
        <dbReference type="ARBA" id="ARBA00022722"/>
    </source>
</evidence>
<dbReference type="SMART" id="SM00535">
    <property type="entry name" value="RIBOc"/>
    <property type="match status" value="1"/>
</dbReference>
<evidence type="ECO:0000256" key="15">
    <source>
        <dbReference type="HAMAP-Rule" id="MF_00104"/>
    </source>
</evidence>
<dbReference type="CDD" id="cd00593">
    <property type="entry name" value="RIBOc"/>
    <property type="match status" value="1"/>
</dbReference>
<keyword evidence="13 15" id="KW-0460">Magnesium</keyword>
<evidence type="ECO:0000259" key="16">
    <source>
        <dbReference type="PROSITE" id="PS50137"/>
    </source>
</evidence>
<organism evidence="18 19">
    <name type="scientific">Nitrosomonas communis</name>
    <dbReference type="NCBI Taxonomy" id="44574"/>
    <lineage>
        <taxon>Bacteria</taxon>
        <taxon>Pseudomonadati</taxon>
        <taxon>Pseudomonadota</taxon>
        <taxon>Betaproteobacteria</taxon>
        <taxon>Nitrosomonadales</taxon>
        <taxon>Nitrosomonadaceae</taxon>
        <taxon>Nitrosomonas</taxon>
    </lineage>
</organism>
<dbReference type="GO" id="GO:0046872">
    <property type="term" value="F:metal ion binding"/>
    <property type="evidence" value="ECO:0007669"/>
    <property type="project" value="UniProtKB-KW"/>
</dbReference>
<comment type="cofactor">
    <cofactor evidence="15">
        <name>Mg(2+)</name>
        <dbReference type="ChEBI" id="CHEBI:18420"/>
    </cofactor>
</comment>
<dbReference type="PANTHER" id="PTHR11207:SF0">
    <property type="entry name" value="RIBONUCLEASE 3"/>
    <property type="match status" value="1"/>
</dbReference>
<dbReference type="PROSITE" id="PS00517">
    <property type="entry name" value="RNASE_3_1"/>
    <property type="match status" value="1"/>
</dbReference>
<evidence type="ECO:0000256" key="7">
    <source>
        <dbReference type="ARBA" id="ARBA00022664"/>
    </source>
</evidence>
<dbReference type="AlphaFoldDB" id="A0A1H2Q088"/>
<keyword evidence="6 15" id="KW-0698">rRNA processing</keyword>
<evidence type="ECO:0000256" key="8">
    <source>
        <dbReference type="ARBA" id="ARBA00022694"/>
    </source>
</evidence>
<evidence type="ECO:0000256" key="1">
    <source>
        <dbReference type="ARBA" id="ARBA00000109"/>
    </source>
</evidence>
<dbReference type="InterPro" id="IPR000999">
    <property type="entry name" value="RNase_III_dom"/>
</dbReference>
<evidence type="ECO:0000259" key="17">
    <source>
        <dbReference type="PROSITE" id="PS50142"/>
    </source>
</evidence>
<keyword evidence="5 15" id="KW-0963">Cytoplasm</keyword>
<comment type="subcellular location">
    <subcellularLocation>
        <location evidence="2 15">Cytoplasm</location>
    </subcellularLocation>
</comment>
<dbReference type="GO" id="GO:0019843">
    <property type="term" value="F:rRNA binding"/>
    <property type="evidence" value="ECO:0007669"/>
    <property type="project" value="UniProtKB-KW"/>
</dbReference>
<evidence type="ECO:0000256" key="5">
    <source>
        <dbReference type="ARBA" id="ARBA00022490"/>
    </source>
</evidence>
<evidence type="ECO:0000313" key="19">
    <source>
        <dbReference type="Proteomes" id="UP000183454"/>
    </source>
</evidence>
<keyword evidence="12 15" id="KW-0378">Hydrolase</keyword>
<protein>
    <recommendedName>
        <fullName evidence="15">Ribonuclease 3</fullName>
        <ecNumber evidence="15">3.1.26.3</ecNumber>
    </recommendedName>
    <alternativeName>
        <fullName evidence="15">Ribonuclease III</fullName>
        <shortName evidence="15">RNase III</shortName>
    </alternativeName>
</protein>
<dbReference type="HAMAP" id="MF_00104">
    <property type="entry name" value="RNase_III"/>
    <property type="match status" value="1"/>
</dbReference>
<feature type="active site" evidence="15">
    <location>
        <position position="58"/>
    </location>
</feature>
<feature type="domain" description="DRBM" evidence="16">
    <location>
        <begin position="168"/>
        <end position="238"/>
    </location>
</feature>
<dbReference type="InterPro" id="IPR014720">
    <property type="entry name" value="dsRBD_dom"/>
</dbReference>
<evidence type="ECO:0000256" key="2">
    <source>
        <dbReference type="ARBA" id="ARBA00004496"/>
    </source>
</evidence>
<feature type="domain" description="RNase III" evidence="17">
    <location>
        <begin position="19"/>
        <end position="141"/>
    </location>
</feature>
<dbReference type="GO" id="GO:0010468">
    <property type="term" value="P:regulation of gene expression"/>
    <property type="evidence" value="ECO:0007669"/>
    <property type="project" value="TreeGrafter"/>
</dbReference>